<organism evidence="14 15">
    <name type="scientific">Oopsacas minuta</name>
    <dbReference type="NCBI Taxonomy" id="111878"/>
    <lineage>
        <taxon>Eukaryota</taxon>
        <taxon>Metazoa</taxon>
        <taxon>Porifera</taxon>
        <taxon>Hexactinellida</taxon>
        <taxon>Hexasterophora</taxon>
        <taxon>Lyssacinosida</taxon>
        <taxon>Leucopsacidae</taxon>
        <taxon>Oopsacas</taxon>
    </lineage>
</organism>
<dbReference type="CDD" id="cd21400">
    <property type="entry name" value="ZBD_UPF1-like"/>
    <property type="match status" value="1"/>
</dbReference>
<keyword evidence="10" id="KW-0067">ATP-binding</keyword>
<keyword evidence="9 11" id="KW-0862">Zinc</keyword>
<dbReference type="GO" id="GO:0016787">
    <property type="term" value="F:hydrolase activity"/>
    <property type="evidence" value="ECO:0007669"/>
    <property type="project" value="UniProtKB-KW"/>
</dbReference>
<evidence type="ECO:0000256" key="11">
    <source>
        <dbReference type="PROSITE-ProRule" id="PRU01341"/>
    </source>
</evidence>
<comment type="similarity">
    <text evidence="2">Belongs to the DNA2/NAM7 helicase family.</text>
</comment>
<accession>A0AAV7JP61</accession>
<dbReference type="CDD" id="cd21407">
    <property type="entry name" value="1B_UPF1-like"/>
    <property type="match status" value="1"/>
</dbReference>
<keyword evidence="7" id="KW-0378">Hydrolase</keyword>
<dbReference type="AlphaFoldDB" id="A0AAV7JP61"/>
<evidence type="ECO:0000313" key="15">
    <source>
        <dbReference type="Proteomes" id="UP001165289"/>
    </source>
</evidence>
<dbReference type="PANTHER" id="PTHR10887:SF364">
    <property type="entry name" value="REGULATOR OF NONSENSE TRANSCRIPTS 1"/>
    <property type="match status" value="1"/>
</dbReference>
<dbReference type="Pfam" id="PF09416">
    <property type="entry name" value="UPF1_Zn_bind"/>
    <property type="match status" value="1"/>
</dbReference>
<feature type="compositionally biased region" description="Polar residues" evidence="12">
    <location>
        <begin position="1010"/>
        <end position="1023"/>
    </location>
</feature>
<evidence type="ECO:0000256" key="3">
    <source>
        <dbReference type="ARBA" id="ARBA00022490"/>
    </source>
</evidence>
<dbReference type="GO" id="GO:0000184">
    <property type="term" value="P:nuclear-transcribed mRNA catabolic process, nonsense-mediated decay"/>
    <property type="evidence" value="ECO:0007669"/>
    <property type="project" value="InterPro"/>
</dbReference>
<protein>
    <submittedName>
        <fullName evidence="14">Regulator of nonsense transcripts 1</fullName>
    </submittedName>
</protein>
<dbReference type="Pfam" id="PF13087">
    <property type="entry name" value="AAA_12"/>
    <property type="match status" value="1"/>
</dbReference>
<dbReference type="InterPro" id="IPR047187">
    <property type="entry name" value="SF1_C_Upf1"/>
</dbReference>
<dbReference type="GO" id="GO:0036464">
    <property type="term" value="C:cytoplasmic ribonucleoprotein granule"/>
    <property type="evidence" value="ECO:0007669"/>
    <property type="project" value="UniProtKB-SubCell"/>
</dbReference>
<dbReference type="PANTHER" id="PTHR10887">
    <property type="entry name" value="DNA2/NAM7 HELICASE FAMILY"/>
    <property type="match status" value="1"/>
</dbReference>
<name>A0AAV7JP61_9METZ</name>
<evidence type="ECO:0000256" key="1">
    <source>
        <dbReference type="ARBA" id="ARBA00004331"/>
    </source>
</evidence>
<dbReference type="SUPFAM" id="SSF52540">
    <property type="entry name" value="P-loop containing nucleoside triphosphate hydrolases"/>
    <property type="match status" value="1"/>
</dbReference>
<dbReference type="FunFam" id="3.40.50.300:FF:000097">
    <property type="entry name" value="Regulator of nonsense transcripts 1"/>
    <property type="match status" value="1"/>
</dbReference>
<evidence type="ECO:0000256" key="12">
    <source>
        <dbReference type="SAM" id="MobiDB-lite"/>
    </source>
</evidence>
<dbReference type="EMBL" id="JAKMXF010000312">
    <property type="protein sequence ID" value="KAI6650314.1"/>
    <property type="molecule type" value="Genomic_DNA"/>
</dbReference>
<dbReference type="Pfam" id="PF18141">
    <property type="entry name" value="UPF1_1B_dom"/>
    <property type="match status" value="1"/>
</dbReference>
<evidence type="ECO:0000259" key="13">
    <source>
        <dbReference type="PROSITE" id="PS51997"/>
    </source>
</evidence>
<comment type="caution">
    <text evidence="14">The sequence shown here is derived from an EMBL/GenBank/DDBJ whole genome shotgun (WGS) entry which is preliminary data.</text>
</comment>
<comment type="subcellular location">
    <subcellularLocation>
        <location evidence="1">Cytoplasm</location>
        <location evidence="1">Cytoplasmic ribonucleoprotein granule</location>
    </subcellularLocation>
</comment>
<dbReference type="Pfam" id="PF13086">
    <property type="entry name" value="AAA_11"/>
    <property type="match status" value="2"/>
</dbReference>
<evidence type="ECO:0000313" key="14">
    <source>
        <dbReference type="EMBL" id="KAI6650314.1"/>
    </source>
</evidence>
<dbReference type="SMART" id="SM00382">
    <property type="entry name" value="AAA"/>
    <property type="match status" value="1"/>
</dbReference>
<dbReference type="InterPro" id="IPR003593">
    <property type="entry name" value="AAA+_ATPase"/>
</dbReference>
<dbReference type="GO" id="GO:0008270">
    <property type="term" value="F:zinc ion binding"/>
    <property type="evidence" value="ECO:0007669"/>
    <property type="project" value="UniProtKB-UniRule"/>
</dbReference>
<keyword evidence="8" id="KW-0347">Helicase</keyword>
<keyword evidence="4 11" id="KW-0479">Metal-binding</keyword>
<dbReference type="InterPro" id="IPR045055">
    <property type="entry name" value="DNA2/NAM7-like"/>
</dbReference>
<dbReference type="CDD" id="cd18039">
    <property type="entry name" value="DEXXQc_UPF1"/>
    <property type="match status" value="1"/>
</dbReference>
<dbReference type="GO" id="GO:0003723">
    <property type="term" value="F:RNA binding"/>
    <property type="evidence" value="ECO:0007669"/>
    <property type="project" value="InterPro"/>
</dbReference>
<feature type="region of interest" description="C3H" evidence="11">
    <location>
        <begin position="106"/>
        <end position="138"/>
    </location>
</feature>
<feature type="region of interest" description="Disordered" evidence="12">
    <location>
        <begin position="1004"/>
        <end position="1039"/>
    </location>
</feature>
<dbReference type="CDD" id="cd18808">
    <property type="entry name" value="SF1_C_Upf1"/>
    <property type="match status" value="1"/>
</dbReference>
<evidence type="ECO:0000256" key="9">
    <source>
        <dbReference type="ARBA" id="ARBA00022833"/>
    </source>
</evidence>
<dbReference type="FunFam" id="2.40.30.230:FF:000001">
    <property type="entry name" value="Regulator of nonsense transcripts 1"/>
    <property type="match status" value="1"/>
</dbReference>
<keyword evidence="3" id="KW-0963">Cytoplasm</keyword>
<evidence type="ECO:0000256" key="7">
    <source>
        <dbReference type="ARBA" id="ARBA00022801"/>
    </source>
</evidence>
<gene>
    <name evidence="14" type="ORF">LOD99_5992</name>
</gene>
<dbReference type="GO" id="GO:0005524">
    <property type="term" value="F:ATP binding"/>
    <property type="evidence" value="ECO:0007669"/>
    <property type="project" value="UniProtKB-KW"/>
</dbReference>
<dbReference type="InterPro" id="IPR041677">
    <property type="entry name" value="DNA2/NAM7_AAA_11"/>
</dbReference>
<evidence type="ECO:0000256" key="10">
    <source>
        <dbReference type="ARBA" id="ARBA00022840"/>
    </source>
</evidence>
<dbReference type="GO" id="GO:1903313">
    <property type="term" value="P:positive regulation of mRNA metabolic process"/>
    <property type="evidence" value="ECO:0007669"/>
    <property type="project" value="UniProtKB-ARBA"/>
</dbReference>
<feature type="region of interest" description="C4" evidence="11">
    <location>
        <begin position="166"/>
        <end position="196"/>
    </location>
</feature>
<proteinExistence type="inferred from homology"/>
<evidence type="ECO:0000256" key="2">
    <source>
        <dbReference type="ARBA" id="ARBA00007913"/>
    </source>
</evidence>
<dbReference type="GO" id="GO:0003724">
    <property type="term" value="F:RNA helicase activity"/>
    <property type="evidence" value="ECO:0007669"/>
    <property type="project" value="InterPro"/>
</dbReference>
<keyword evidence="15" id="KW-1185">Reference proteome</keyword>
<evidence type="ECO:0000256" key="8">
    <source>
        <dbReference type="ARBA" id="ARBA00022806"/>
    </source>
</evidence>
<dbReference type="PROSITE" id="PS51997">
    <property type="entry name" value="UPF1_CH_RICH"/>
    <property type="match status" value="1"/>
</dbReference>
<feature type="compositionally biased region" description="Low complexity" evidence="12">
    <location>
        <begin position="1024"/>
        <end position="1039"/>
    </location>
</feature>
<dbReference type="InterPro" id="IPR018999">
    <property type="entry name" value="UPF1_CH/ZBD"/>
</dbReference>
<dbReference type="Gene3D" id="6.10.140.1240">
    <property type="match status" value="1"/>
</dbReference>
<reference evidence="14 15" key="1">
    <citation type="journal article" date="2023" name="BMC Biol.">
        <title>The compact genome of the sponge Oopsacas minuta (Hexactinellida) is lacking key metazoan core genes.</title>
        <authorList>
            <person name="Santini S."/>
            <person name="Schenkelaars Q."/>
            <person name="Jourda C."/>
            <person name="Duchesne M."/>
            <person name="Belahbib H."/>
            <person name="Rocher C."/>
            <person name="Selva M."/>
            <person name="Riesgo A."/>
            <person name="Vervoort M."/>
            <person name="Leys S.P."/>
            <person name="Kodjabachian L."/>
            <person name="Le Bivic A."/>
            <person name="Borchiellini C."/>
            <person name="Claverie J.M."/>
            <person name="Renard E."/>
        </authorList>
    </citation>
    <scope>NUCLEOTIDE SEQUENCE [LARGE SCALE GENOMIC DNA]</scope>
    <source>
        <strain evidence="14">SPO-2</strain>
    </source>
</reference>
<feature type="region of interest" description="Disordered" evidence="12">
    <location>
        <begin position="18"/>
        <end position="38"/>
    </location>
</feature>
<evidence type="ECO:0000256" key="4">
    <source>
        <dbReference type="ARBA" id="ARBA00022723"/>
    </source>
</evidence>
<evidence type="ECO:0000256" key="5">
    <source>
        <dbReference type="ARBA" id="ARBA00022741"/>
    </source>
</evidence>
<feature type="domain" description="Upf1" evidence="13">
    <location>
        <begin position="98"/>
        <end position="255"/>
    </location>
</feature>
<evidence type="ECO:0000256" key="6">
    <source>
        <dbReference type="ARBA" id="ARBA00022771"/>
    </source>
</evidence>
<sequence>MSGIPSFSNLQNLTFLDTPDEYGADSQPSDYDYSDFPLRSKSHDSHADHDFMGYRRSDNNRGYHRDLPLLDSMADKLGELNFSMTPGEEEMGDEDRRMSDWSQHACAYCGIHDPAAVVQCLQTKKWFCNGRGNTSGAHIINHLVRSKCKEVMLHKDSPLGETILECYNCGCKNVFLLGFIPAKADSVVVLLCRHPCANQSNLKDMDWDPVQWQPLVSDRSFLSWLVKIPSEQDQLRARQISGAQINKLEELWKDNPDAKLEDLAKPGIDDEPLPVQVRYADAYLYQGILTPLIKLEADYDKKLKESQTQDNVIVRWDVGLNKKRIAYFNFPRGDGDMRLMQGDELKLRYSGSLHKHWEGVGHVVKVPNSFGEEVGLELRSSINVPSECTHNFCVDFVWKRTSFDRMLNGLKTFAIDENSVSYYIYHKLLGHDVEEPLVKCNLPKKFSPPSHLLPELNHYQVYAVRHVLQKPLSLIQGPPGTGKTVTSAAIVYNLIKMGKGPVLVCAPSNIAVDQLTEKIHRCDLKVVRLCAKSREAIDSPVSFLALHNQVRNNTSCPEIIKLIQLKDELGELSAVDEKRHANLKRQVEKELLQEAEVICCTCVGAGDPRLGKFRFKTVLIDESTQATEPECMVPIVLGSRQVILVGDHCQLGPVVMCKKAAKAGLSQSLFERLVILGLRPIRLMVQYRMHPALSLFPSSVFYDGTLQNAVSAGDRRVDHIDFPWPDIDKPTFFLHTLGQEEISSSGTSYLNRTEAANVEKVVTRLLKSKVPPDAIGIITPYEGQRAYVVQYMQFNGSMPQKMYQELEVASVDAFQGREKDFIILSCVRANEHQGIGFLNDPRRLNVALTRAKYGVIIIGNAKVLSRQPLWHKLLKDSQDQGLLVEGPLNSLRRCEMHLSKPSKLYNKQNPGGHFMSQTMYNAKEVLTPGPSYEVPEPFHDDYYATHDHQGYIGTDRASTAAAASMHIPVSMFVQPTPTPHHQRVHNPSNYFPIPPHPYITGIDPGIPHHLTSNSEGSQPLSQRSGSLSQASHLLSQSDLSQDSFTSEDYRMMGDSYLSQDSQPAFDLPRSSLFT</sequence>
<dbReference type="InterPro" id="IPR041679">
    <property type="entry name" value="DNA2/NAM7-like_C"/>
</dbReference>
<dbReference type="InterPro" id="IPR040812">
    <property type="entry name" value="UPF1_1B_dom"/>
</dbReference>
<keyword evidence="6 11" id="KW-0863">Zinc-finger</keyword>
<keyword evidence="5" id="KW-0547">Nucleotide-binding</keyword>
<dbReference type="InterPro" id="IPR027417">
    <property type="entry name" value="P-loop_NTPase"/>
</dbReference>
<feature type="region of interest" description="CC/SHH/C" evidence="11">
    <location>
        <begin position="120"/>
        <end position="148"/>
    </location>
</feature>
<dbReference type="Proteomes" id="UP001165289">
    <property type="component" value="Unassembled WGS sequence"/>
</dbReference>
<dbReference type="Gene3D" id="2.40.30.230">
    <property type="match status" value="1"/>
</dbReference>
<dbReference type="Gene3D" id="3.40.50.300">
    <property type="entry name" value="P-loop containing nucleotide triphosphate hydrolases"/>
    <property type="match status" value="2"/>
</dbReference>